<evidence type="ECO:0000313" key="2">
    <source>
        <dbReference type="EMBL" id="RCV59038.1"/>
    </source>
</evidence>
<reference evidence="2 3" key="1">
    <citation type="submission" date="2018-04" db="EMBL/GenBank/DDBJ databases">
        <title>Novel actinobacteria from marine sediment.</title>
        <authorList>
            <person name="Ng Z.Y."/>
            <person name="Tan G.Y.A."/>
        </authorList>
    </citation>
    <scope>NUCLEOTIDE SEQUENCE [LARGE SCALE GENOMIC DNA]</scope>
    <source>
        <strain evidence="2 3">TPS81</strain>
    </source>
</reference>
<proteinExistence type="predicted"/>
<feature type="region of interest" description="Disordered" evidence="1">
    <location>
        <begin position="1"/>
        <end position="28"/>
    </location>
</feature>
<feature type="compositionally biased region" description="Basic and acidic residues" evidence="1">
    <location>
        <begin position="68"/>
        <end position="80"/>
    </location>
</feature>
<feature type="compositionally biased region" description="Gly residues" evidence="1">
    <location>
        <begin position="1"/>
        <end position="10"/>
    </location>
</feature>
<organism evidence="2 3">
    <name type="scientific">Marinitenerispora sediminis</name>
    <dbReference type="NCBI Taxonomy" id="1931232"/>
    <lineage>
        <taxon>Bacteria</taxon>
        <taxon>Bacillati</taxon>
        <taxon>Actinomycetota</taxon>
        <taxon>Actinomycetes</taxon>
        <taxon>Streptosporangiales</taxon>
        <taxon>Nocardiopsidaceae</taxon>
        <taxon>Marinitenerispora</taxon>
    </lineage>
</organism>
<feature type="compositionally biased region" description="Basic residues" evidence="1">
    <location>
        <begin position="96"/>
        <end position="108"/>
    </location>
</feature>
<sequence length="108" mass="11913">MRVGLSGGGMSDERLHRVETGGEQRREVPVAAELAQQRLRVPEHQVRFVRPVQRGVRGEQRATVRLLDGGERGPAREPGRLGDVGQSGGGPWGRPRAGRRRHRAAGRR</sequence>
<feature type="region of interest" description="Disordered" evidence="1">
    <location>
        <begin position="68"/>
        <end position="108"/>
    </location>
</feature>
<name>A0A368T6B4_9ACTN</name>
<gene>
    <name evidence="2" type="ORF">DEF24_11260</name>
</gene>
<dbReference type="Proteomes" id="UP000253318">
    <property type="component" value="Unassembled WGS sequence"/>
</dbReference>
<accession>A0A368T6B4</accession>
<comment type="caution">
    <text evidence="2">The sequence shown here is derived from an EMBL/GenBank/DDBJ whole genome shotgun (WGS) entry which is preliminary data.</text>
</comment>
<dbReference type="EMBL" id="QEIN01000073">
    <property type="protein sequence ID" value="RCV59038.1"/>
    <property type="molecule type" value="Genomic_DNA"/>
</dbReference>
<evidence type="ECO:0000313" key="3">
    <source>
        <dbReference type="Proteomes" id="UP000253318"/>
    </source>
</evidence>
<keyword evidence="3" id="KW-1185">Reference proteome</keyword>
<protein>
    <submittedName>
        <fullName evidence="2">Uncharacterized protein</fullName>
    </submittedName>
</protein>
<feature type="compositionally biased region" description="Basic and acidic residues" evidence="1">
    <location>
        <begin position="11"/>
        <end position="28"/>
    </location>
</feature>
<evidence type="ECO:0000256" key="1">
    <source>
        <dbReference type="SAM" id="MobiDB-lite"/>
    </source>
</evidence>
<dbReference type="AlphaFoldDB" id="A0A368T6B4"/>